<evidence type="ECO:0000256" key="1">
    <source>
        <dbReference type="ARBA" id="ARBA00022801"/>
    </source>
</evidence>
<dbReference type="GeneID" id="83015568"/>
<dbReference type="Pfam" id="PF12146">
    <property type="entry name" value="Hydrolase_4"/>
    <property type="match status" value="1"/>
</dbReference>
<dbReference type="InterPro" id="IPR022742">
    <property type="entry name" value="Hydrolase_4"/>
</dbReference>
<evidence type="ECO:0000259" key="4">
    <source>
        <dbReference type="Pfam" id="PF12146"/>
    </source>
</evidence>
<feature type="region of interest" description="Disordered" evidence="2">
    <location>
        <begin position="22"/>
        <end position="48"/>
    </location>
</feature>
<dbReference type="AlphaFoldDB" id="A0A412G0K2"/>
<feature type="domain" description="Serine aminopeptidase S33" evidence="4">
    <location>
        <begin position="76"/>
        <end position="188"/>
    </location>
</feature>
<dbReference type="SUPFAM" id="SSF53474">
    <property type="entry name" value="alpha/beta-Hydrolases"/>
    <property type="match status" value="1"/>
</dbReference>
<reference evidence="5 6" key="1">
    <citation type="submission" date="2018-08" db="EMBL/GenBank/DDBJ databases">
        <title>A genome reference for cultivated species of the human gut microbiota.</title>
        <authorList>
            <person name="Zou Y."/>
            <person name="Xue W."/>
            <person name="Luo G."/>
        </authorList>
    </citation>
    <scope>NUCLEOTIDE SEQUENCE [LARGE SCALE GENOMIC DNA]</scope>
    <source>
        <strain evidence="5 6">AF24-29</strain>
    </source>
</reference>
<keyword evidence="6" id="KW-1185">Reference proteome</keyword>
<keyword evidence="3" id="KW-0732">Signal</keyword>
<evidence type="ECO:0000256" key="2">
    <source>
        <dbReference type="SAM" id="MobiDB-lite"/>
    </source>
</evidence>
<name>A0A412G0K2_9FIRM</name>
<dbReference type="PANTHER" id="PTHR22946">
    <property type="entry name" value="DIENELACTONE HYDROLASE DOMAIN-CONTAINING PROTEIN-RELATED"/>
    <property type="match status" value="1"/>
</dbReference>
<protein>
    <submittedName>
        <fullName evidence="5">Alpha/beta fold hydrolase</fullName>
    </submittedName>
</protein>
<evidence type="ECO:0000256" key="3">
    <source>
        <dbReference type="SAM" id="SignalP"/>
    </source>
</evidence>
<sequence length="316" mass="33650">MKSWSHGLLAASLCLSLTGCASTPAPTSTPTPDPENLPETVKTPTSEKVEIDSARGTKIQAVLDLPADMPEAGYPLVVFAHGFQGSKEESGAFTDVAKGLAEQGVASLRLDFPGCGESQEDFMAYTLENMHDDVASVFAFARANYKLDEDRIGMLGYSMGGRVTSLYLSEEKIGTTVLWAPAAADGLKSLISMGDEETIRKLIEESADSGVAAIRIWNQEVPVAHDFLVQSAQAKPMVNLSAYTGSLMVVTGGQDNTVTKAITDPIFEAAVNTKITTHLDVPRGTHSLGAGEFGNYPDVQNAVVEATVHFFADQMK</sequence>
<dbReference type="Gene3D" id="3.40.50.1820">
    <property type="entry name" value="alpha/beta hydrolase"/>
    <property type="match status" value="1"/>
</dbReference>
<evidence type="ECO:0000313" key="6">
    <source>
        <dbReference type="Proteomes" id="UP000284178"/>
    </source>
</evidence>
<dbReference type="PANTHER" id="PTHR22946:SF9">
    <property type="entry name" value="POLYKETIDE TRANSFERASE AF380"/>
    <property type="match status" value="1"/>
</dbReference>
<dbReference type="Proteomes" id="UP000284178">
    <property type="component" value="Unassembled WGS sequence"/>
</dbReference>
<dbReference type="InterPro" id="IPR029058">
    <property type="entry name" value="AB_hydrolase_fold"/>
</dbReference>
<feature type="signal peptide" evidence="3">
    <location>
        <begin position="1"/>
        <end position="21"/>
    </location>
</feature>
<dbReference type="InterPro" id="IPR050261">
    <property type="entry name" value="FrsA_esterase"/>
</dbReference>
<proteinExistence type="predicted"/>
<dbReference type="GO" id="GO:0052689">
    <property type="term" value="F:carboxylic ester hydrolase activity"/>
    <property type="evidence" value="ECO:0007669"/>
    <property type="project" value="UniProtKB-ARBA"/>
</dbReference>
<dbReference type="RefSeq" id="WP_117894979.1">
    <property type="nucleotide sequence ID" value="NZ_CABJCV010000010.1"/>
</dbReference>
<keyword evidence="1 5" id="KW-0378">Hydrolase</keyword>
<gene>
    <name evidence="5" type="ORF">DWY25_09155</name>
</gene>
<accession>A0A412G0K2</accession>
<organism evidence="5 6">
    <name type="scientific">Holdemania filiformis</name>
    <dbReference type="NCBI Taxonomy" id="61171"/>
    <lineage>
        <taxon>Bacteria</taxon>
        <taxon>Bacillati</taxon>
        <taxon>Bacillota</taxon>
        <taxon>Erysipelotrichia</taxon>
        <taxon>Erysipelotrichales</taxon>
        <taxon>Erysipelotrichaceae</taxon>
        <taxon>Holdemania</taxon>
    </lineage>
</organism>
<evidence type="ECO:0000313" key="5">
    <source>
        <dbReference type="EMBL" id="RGR73969.1"/>
    </source>
</evidence>
<dbReference type="EMBL" id="QRUP01000010">
    <property type="protein sequence ID" value="RGR73969.1"/>
    <property type="molecule type" value="Genomic_DNA"/>
</dbReference>
<feature type="chain" id="PRO_5038575833" evidence="3">
    <location>
        <begin position="22"/>
        <end position="316"/>
    </location>
</feature>
<comment type="caution">
    <text evidence="5">The sequence shown here is derived from an EMBL/GenBank/DDBJ whole genome shotgun (WGS) entry which is preliminary data.</text>
</comment>
<dbReference type="PROSITE" id="PS51257">
    <property type="entry name" value="PROKAR_LIPOPROTEIN"/>
    <property type="match status" value="1"/>
</dbReference>